<evidence type="ECO:0000313" key="5">
    <source>
        <dbReference type="EMBL" id="MCU5745416.1"/>
    </source>
</evidence>
<feature type="active site" description="For ring-opening step" evidence="3">
    <location>
        <position position="137"/>
    </location>
</feature>
<dbReference type="CDD" id="cd01399">
    <property type="entry name" value="GlcN6P_deaminase"/>
    <property type="match status" value="1"/>
</dbReference>
<gene>
    <name evidence="3 5" type="primary">nagB</name>
    <name evidence="5" type="ORF">N9R04_01605</name>
</gene>
<dbReference type="InterPro" id="IPR006148">
    <property type="entry name" value="Glc/Gal-6P_isomerase"/>
</dbReference>
<dbReference type="PANTHER" id="PTHR11280:SF5">
    <property type="entry name" value="GLUCOSAMINE-6-PHOSPHATE ISOMERASE"/>
    <property type="match status" value="1"/>
</dbReference>
<dbReference type="InterPro" id="IPR037171">
    <property type="entry name" value="NagB/RpiA_transferase-like"/>
</dbReference>
<dbReference type="EMBL" id="JAOPKZ010000002">
    <property type="protein sequence ID" value="MCU5745416.1"/>
    <property type="molecule type" value="Genomic_DNA"/>
</dbReference>
<protein>
    <recommendedName>
        <fullName evidence="3">Glucosamine-6-phosphate deaminase</fullName>
        <ecNumber evidence="3">3.5.99.6</ecNumber>
    </recommendedName>
    <alternativeName>
        <fullName evidence="3">GlcN6P deaminase</fullName>
        <shortName evidence="3">GNPDA</shortName>
    </alternativeName>
    <alternativeName>
        <fullName evidence="3">Glucosamine-6-phosphate isomerase</fullName>
    </alternativeName>
</protein>
<comment type="similarity">
    <text evidence="3">Belongs to the glucosamine/galactosamine-6-phosphate isomerase family. NagB subfamily.</text>
</comment>
<organism evidence="5 6">
    <name type="scientific">Staphylococcus marylandisciuri</name>
    <dbReference type="NCBI Taxonomy" id="2981529"/>
    <lineage>
        <taxon>Bacteria</taxon>
        <taxon>Bacillati</taxon>
        <taxon>Bacillota</taxon>
        <taxon>Bacilli</taxon>
        <taxon>Bacillales</taxon>
        <taxon>Staphylococcaceae</taxon>
        <taxon>Staphylococcus</taxon>
    </lineage>
</organism>
<evidence type="ECO:0000256" key="3">
    <source>
        <dbReference type="HAMAP-Rule" id="MF_01241"/>
    </source>
</evidence>
<evidence type="ECO:0000259" key="4">
    <source>
        <dbReference type="Pfam" id="PF01182"/>
    </source>
</evidence>
<keyword evidence="2 3" id="KW-0119">Carbohydrate metabolism</keyword>
<sequence length="244" mass="27557">MKIINLGAERLASEYAAIEIVKAIINKPTTTLGLATGNTMINVYHELVKLINLNQLNLSSVHTFNLDEYMKLGKGDKESYHSYMYRYLFDHNETWNKDNIHIPNGKVRDITEEIKNYETHLSQDGPVDIQLLGIGENGHIGFNEPGASFDSTTRVVNLTKSTLNANRQHFNNEADIPTQAISMGLKSIMSAQRIILLAFGEKKREAIQRLVEGEISEDLPASILHHHPDVEVVVDDEIYKYLNI</sequence>
<dbReference type="RefSeq" id="WP_262854164.1">
    <property type="nucleotide sequence ID" value="NZ_JAOPKZ010000002.1"/>
</dbReference>
<keyword evidence="6" id="KW-1185">Reference proteome</keyword>
<dbReference type="SUPFAM" id="SSF100950">
    <property type="entry name" value="NagB/RpiA/CoA transferase-like"/>
    <property type="match status" value="1"/>
</dbReference>
<feature type="active site" description="Proton acceptor; for enolization step" evidence="3">
    <location>
        <position position="67"/>
    </location>
</feature>
<accession>A0ABT2QN60</accession>
<dbReference type="InterPro" id="IPR018321">
    <property type="entry name" value="Glucosamine6P_isomerase_CS"/>
</dbReference>
<dbReference type="HAMAP" id="MF_01241">
    <property type="entry name" value="GlcN6P_deamin"/>
    <property type="match status" value="1"/>
</dbReference>
<dbReference type="InterPro" id="IPR004547">
    <property type="entry name" value="Glucosamine6P_isomerase"/>
</dbReference>
<comment type="caution">
    <text evidence="3">Lacks conserved residue(s) required for the propagation of feature annotation.</text>
</comment>
<keyword evidence="1 3" id="KW-0378">Hydrolase</keyword>
<evidence type="ECO:0000256" key="1">
    <source>
        <dbReference type="ARBA" id="ARBA00022801"/>
    </source>
</evidence>
<reference evidence="5 6" key="1">
    <citation type="journal article" date="2023" name="Int. J. Syst. Evol. Microbiol.">
        <title>Streptococcus sciuri sp. nov., Staphylococcus marylandisciuri sp. nov. and Staphylococcus americanisciuri sp. nov., isolated from faeces of eastern grey squirrel (Sciurus carolinensis).</title>
        <authorList>
            <person name="Volokhov D.V."/>
            <person name="Zagorodnyaya T.A."/>
            <person name="Furtak V.A."/>
            <person name="Nattanmai G."/>
            <person name="Randall L."/>
            <person name="Jose S."/>
            <person name="Gao Y."/>
            <person name="Eisenberg T."/>
            <person name="Delmonte P."/>
            <person name="Blom J."/>
            <person name="Mitchell K.K."/>
        </authorList>
    </citation>
    <scope>NUCLEOTIDE SEQUENCE [LARGE SCALE GENOMIC DNA]</scope>
    <source>
        <strain evidence="5 6">SQ8-PEA</strain>
    </source>
</reference>
<feature type="active site" description="Proton acceptor; for ring-opening step" evidence="3">
    <location>
        <position position="139"/>
    </location>
</feature>
<dbReference type="NCBIfam" id="TIGR00502">
    <property type="entry name" value="nagB"/>
    <property type="match status" value="1"/>
</dbReference>
<comment type="catalytic activity">
    <reaction evidence="3">
        <text>alpha-D-glucosamine 6-phosphate + H2O = beta-D-fructose 6-phosphate + NH4(+)</text>
        <dbReference type="Rhea" id="RHEA:12172"/>
        <dbReference type="ChEBI" id="CHEBI:15377"/>
        <dbReference type="ChEBI" id="CHEBI:28938"/>
        <dbReference type="ChEBI" id="CHEBI:57634"/>
        <dbReference type="ChEBI" id="CHEBI:75989"/>
        <dbReference type="EC" id="3.5.99.6"/>
    </reaction>
</comment>
<comment type="function">
    <text evidence="3">Catalyzes the reversible isomerization-deamination of glucosamine 6-phosphate (GlcN6P) to form fructose 6-phosphate (Fru6P) and ammonium ion.</text>
</comment>
<evidence type="ECO:0000313" key="6">
    <source>
        <dbReference type="Proteomes" id="UP001209553"/>
    </source>
</evidence>
<dbReference type="Gene3D" id="3.40.50.1360">
    <property type="match status" value="1"/>
</dbReference>
<feature type="active site" description="For ring-opening step" evidence="3">
    <location>
        <position position="144"/>
    </location>
</feature>
<comment type="pathway">
    <text evidence="3">Amino-sugar metabolism; N-acetylneuraminate degradation; D-fructose 6-phosphate from N-acetylneuraminate: step 5/5.</text>
</comment>
<feature type="domain" description="Glucosamine/galactosamine-6-phosphate isomerase" evidence="4">
    <location>
        <begin position="14"/>
        <end position="226"/>
    </location>
</feature>
<dbReference type="EC" id="3.5.99.6" evidence="3"/>
<dbReference type="Pfam" id="PF01182">
    <property type="entry name" value="Glucosamine_iso"/>
    <property type="match status" value="1"/>
</dbReference>
<evidence type="ECO:0000256" key="2">
    <source>
        <dbReference type="ARBA" id="ARBA00023277"/>
    </source>
</evidence>
<comment type="caution">
    <text evidence="5">The sequence shown here is derived from an EMBL/GenBank/DDBJ whole genome shotgun (WGS) entry which is preliminary data.</text>
</comment>
<proteinExistence type="inferred from homology"/>
<dbReference type="PANTHER" id="PTHR11280">
    <property type="entry name" value="GLUCOSAMINE-6-PHOSPHATE ISOMERASE"/>
    <property type="match status" value="1"/>
</dbReference>
<dbReference type="PROSITE" id="PS01161">
    <property type="entry name" value="GLC_GALNAC_ISOMERASE"/>
    <property type="match status" value="1"/>
</dbReference>
<dbReference type="Proteomes" id="UP001209553">
    <property type="component" value="Unassembled WGS sequence"/>
</dbReference>
<dbReference type="GO" id="GO:0004342">
    <property type="term" value="F:glucosamine-6-phosphate deaminase activity"/>
    <property type="evidence" value="ECO:0007669"/>
    <property type="project" value="UniProtKB-EC"/>
</dbReference>
<name>A0ABT2QN60_9STAP</name>